<comment type="similarity">
    <text evidence="4">Belongs to the CDIP1/LITAF family.</text>
</comment>
<keyword evidence="7 9" id="KW-0472">Membrane</keyword>
<dbReference type="AlphaFoldDB" id="A0A8W8P3U0"/>
<keyword evidence="6" id="KW-0862">Zinc</keyword>
<dbReference type="InterPro" id="IPR006629">
    <property type="entry name" value="LITAF"/>
</dbReference>
<evidence type="ECO:0000313" key="11">
    <source>
        <dbReference type="EnsemblMetazoa" id="G991.2:cds"/>
    </source>
</evidence>
<dbReference type="GO" id="GO:0008270">
    <property type="term" value="F:zinc ion binding"/>
    <property type="evidence" value="ECO:0007669"/>
    <property type="project" value="TreeGrafter"/>
</dbReference>
<dbReference type="PROSITE" id="PS51837">
    <property type="entry name" value="LITAF"/>
    <property type="match status" value="1"/>
</dbReference>
<protein>
    <recommendedName>
        <fullName evidence="10">LITAF domain-containing protein</fullName>
    </recommendedName>
</protein>
<name>A0A8W8P3U0_MAGGI</name>
<feature type="transmembrane region" description="Helical" evidence="9">
    <location>
        <begin position="67"/>
        <end position="92"/>
    </location>
</feature>
<keyword evidence="12" id="KW-1185">Reference proteome</keyword>
<keyword evidence="9" id="KW-1133">Transmembrane helix</keyword>
<dbReference type="Pfam" id="PF10601">
    <property type="entry name" value="zf-LITAF-like"/>
    <property type="match status" value="1"/>
</dbReference>
<feature type="domain" description="LITAF" evidence="10">
    <location>
        <begin position="30"/>
        <end position="114"/>
    </location>
</feature>
<accession>A0A8W8P3U0</accession>
<dbReference type="GO" id="GO:0031902">
    <property type="term" value="C:late endosome membrane"/>
    <property type="evidence" value="ECO:0007669"/>
    <property type="project" value="UniProtKB-SubCell"/>
</dbReference>
<dbReference type="InterPro" id="IPR037519">
    <property type="entry name" value="LITAF_fam"/>
</dbReference>
<reference evidence="11" key="1">
    <citation type="submission" date="2022-08" db="UniProtKB">
        <authorList>
            <consortium name="EnsemblMetazoa"/>
        </authorList>
    </citation>
    <scope>IDENTIFICATION</scope>
    <source>
        <strain evidence="11">05x7-T-G4-1.051#20</strain>
    </source>
</reference>
<evidence type="ECO:0000256" key="3">
    <source>
        <dbReference type="ARBA" id="ARBA00004630"/>
    </source>
</evidence>
<evidence type="ECO:0000256" key="2">
    <source>
        <dbReference type="ARBA" id="ARBA00004481"/>
    </source>
</evidence>
<dbReference type="OMA" id="TTAWHTH"/>
<evidence type="ECO:0000256" key="4">
    <source>
        <dbReference type="ARBA" id="ARBA00005975"/>
    </source>
</evidence>
<evidence type="ECO:0000313" key="12">
    <source>
        <dbReference type="Proteomes" id="UP000005408"/>
    </source>
</evidence>
<comment type="subcellular location">
    <subcellularLocation>
        <location evidence="2">Endosome membrane</location>
        <topology evidence="2">Peripheral membrane protein</topology>
    </subcellularLocation>
    <subcellularLocation>
        <location evidence="1">Late endosome membrane</location>
    </subcellularLocation>
    <subcellularLocation>
        <location evidence="3">Lysosome membrane</location>
        <topology evidence="3">Peripheral membrane protein</topology>
        <orientation evidence="3">Cytoplasmic side</orientation>
    </subcellularLocation>
</comment>
<dbReference type="PANTHER" id="PTHR23292:SF6">
    <property type="entry name" value="FI16602P1-RELATED"/>
    <property type="match status" value="1"/>
</dbReference>
<dbReference type="GO" id="GO:0005765">
    <property type="term" value="C:lysosomal membrane"/>
    <property type="evidence" value="ECO:0007669"/>
    <property type="project" value="UniProtKB-SubCell"/>
</dbReference>
<evidence type="ECO:0000256" key="8">
    <source>
        <dbReference type="SAM" id="MobiDB-lite"/>
    </source>
</evidence>
<proteinExistence type="inferred from homology"/>
<dbReference type="PANTHER" id="PTHR23292">
    <property type="entry name" value="LIPOPOLYSACCHARIDE-INDUCED TUMOR NECROSIS FACTOR-ALPHA FACTOR"/>
    <property type="match status" value="1"/>
</dbReference>
<keyword evidence="9" id="KW-0812">Transmembrane</keyword>
<dbReference type="Proteomes" id="UP000005408">
    <property type="component" value="Unassembled WGS sequence"/>
</dbReference>
<dbReference type="SMART" id="SM00714">
    <property type="entry name" value="LITAF"/>
    <property type="match status" value="1"/>
</dbReference>
<evidence type="ECO:0000256" key="9">
    <source>
        <dbReference type="SAM" id="Phobius"/>
    </source>
</evidence>
<evidence type="ECO:0000256" key="1">
    <source>
        <dbReference type="ARBA" id="ARBA00004414"/>
    </source>
</evidence>
<feature type="compositionally biased region" description="Pro residues" evidence="8">
    <location>
        <begin position="1"/>
        <end position="23"/>
    </location>
</feature>
<evidence type="ECO:0000256" key="5">
    <source>
        <dbReference type="ARBA" id="ARBA00022723"/>
    </source>
</evidence>
<sequence>MNQPPPPPSYVAPGQGQPPPPPGGTQMVYTHQPTALSAVNFNQYPVAMKCHYCQASITTSTYYEAGALTWVACFVIAFIGCWCGCCLIPFCLNDLKDVTHNCPNCRQTLGKFSKMK</sequence>
<keyword evidence="5" id="KW-0479">Metal-binding</keyword>
<organism evidence="11 12">
    <name type="scientific">Magallana gigas</name>
    <name type="common">Pacific oyster</name>
    <name type="synonym">Crassostrea gigas</name>
    <dbReference type="NCBI Taxonomy" id="29159"/>
    <lineage>
        <taxon>Eukaryota</taxon>
        <taxon>Metazoa</taxon>
        <taxon>Spiralia</taxon>
        <taxon>Lophotrochozoa</taxon>
        <taxon>Mollusca</taxon>
        <taxon>Bivalvia</taxon>
        <taxon>Autobranchia</taxon>
        <taxon>Pteriomorphia</taxon>
        <taxon>Ostreida</taxon>
        <taxon>Ostreoidea</taxon>
        <taxon>Ostreidae</taxon>
        <taxon>Magallana</taxon>
    </lineage>
</organism>
<dbReference type="OrthoDB" id="4713066at2759"/>
<evidence type="ECO:0000256" key="6">
    <source>
        <dbReference type="ARBA" id="ARBA00022833"/>
    </source>
</evidence>
<feature type="region of interest" description="Disordered" evidence="8">
    <location>
        <begin position="1"/>
        <end position="27"/>
    </location>
</feature>
<dbReference type="EnsemblMetazoa" id="G991.2">
    <property type="protein sequence ID" value="G991.2:cds"/>
    <property type="gene ID" value="G991"/>
</dbReference>
<evidence type="ECO:0000256" key="7">
    <source>
        <dbReference type="ARBA" id="ARBA00023136"/>
    </source>
</evidence>
<evidence type="ECO:0000259" key="10">
    <source>
        <dbReference type="PROSITE" id="PS51837"/>
    </source>
</evidence>